<organism evidence="1 2">
    <name type="scientific">Giesbergeria anulus</name>
    <dbReference type="NCBI Taxonomy" id="180197"/>
    <lineage>
        <taxon>Bacteria</taxon>
        <taxon>Pseudomonadati</taxon>
        <taxon>Pseudomonadota</taxon>
        <taxon>Betaproteobacteria</taxon>
        <taxon>Burkholderiales</taxon>
        <taxon>Comamonadaceae</taxon>
        <taxon>Giesbergeria</taxon>
    </lineage>
</organism>
<dbReference type="AlphaFoldDB" id="A0A1H9SD47"/>
<dbReference type="Proteomes" id="UP000199766">
    <property type="component" value="Unassembled WGS sequence"/>
</dbReference>
<keyword evidence="2" id="KW-1185">Reference proteome</keyword>
<proteinExistence type="predicted"/>
<evidence type="ECO:0000313" key="2">
    <source>
        <dbReference type="Proteomes" id="UP000199766"/>
    </source>
</evidence>
<accession>A0A1H9SD47</accession>
<name>A0A1H9SD47_9BURK</name>
<dbReference type="EMBL" id="FOGD01000017">
    <property type="protein sequence ID" value="SER82505.1"/>
    <property type="molecule type" value="Genomic_DNA"/>
</dbReference>
<sequence>MVLNLALIGQRHTLTTPRTHRLIPLALAAAALAAGAYAWTHWHPGPLDTAGLVSGNGRTEATEIDIAAKLGGRVQSVAVKEGELVHAGQALAQMQVDSLQASLDEARAHEQQAVTTIASTEAQVAVRDSEQRAAQALVIQRQSELQAASQRLARSAALERDGASSAQEVDDDRARERSLQAALMATQAQAQAATAAVTAARIQVRGARASVTAAQATVARLQAEIADHTLTAPRSGRVQYRIAQPGEVIGAGGKVLNLIDLSDVYMTFFVPETVAGQLALGSKVRIVLDALPQYVIPAQLSFVSSTAQFTPKTVETANERQKLMFRVKAQIAPELLQKHQALVKTGLPGVAWLKPDAAQAWPAHLAVKLPE</sequence>
<reference evidence="1 2" key="1">
    <citation type="submission" date="2016-10" db="EMBL/GenBank/DDBJ databases">
        <authorList>
            <person name="de Groot N.N."/>
        </authorList>
    </citation>
    <scope>NUCLEOTIDE SEQUENCE [LARGE SCALE GENOMIC DNA]</scope>
    <source>
        <strain evidence="1 2">ATCC 35958</strain>
    </source>
</reference>
<dbReference type="GO" id="GO:0005886">
    <property type="term" value="C:plasma membrane"/>
    <property type="evidence" value="ECO:0007669"/>
    <property type="project" value="TreeGrafter"/>
</dbReference>
<dbReference type="PANTHER" id="PTHR30438">
    <property type="entry name" value="36 KDA ANTIGEN-RELATED"/>
    <property type="match status" value="1"/>
</dbReference>
<dbReference type="SUPFAM" id="SSF111369">
    <property type="entry name" value="HlyD-like secretion proteins"/>
    <property type="match status" value="2"/>
</dbReference>
<dbReference type="Gene3D" id="2.40.30.170">
    <property type="match status" value="1"/>
</dbReference>
<protein>
    <submittedName>
        <fullName evidence="1">HlyD family secretion protein</fullName>
    </submittedName>
</protein>
<gene>
    <name evidence="1" type="ORF">SAMN02982919_03106</name>
</gene>
<dbReference type="PANTHER" id="PTHR30438:SF2">
    <property type="entry name" value="MEMBRANE PROTEIN"/>
    <property type="match status" value="1"/>
</dbReference>
<evidence type="ECO:0000313" key="1">
    <source>
        <dbReference type="EMBL" id="SER82505.1"/>
    </source>
</evidence>
<dbReference type="Gene3D" id="2.40.50.100">
    <property type="match status" value="1"/>
</dbReference>
<dbReference type="STRING" id="180197.SAMN02982919_03106"/>
<dbReference type="Gene3D" id="1.10.287.470">
    <property type="entry name" value="Helix hairpin bin"/>
    <property type="match status" value="1"/>
</dbReference>